<accession>A0A841V5X9</accession>
<dbReference type="InterPro" id="IPR011049">
    <property type="entry name" value="Serralysin-like_metalloprot_C"/>
</dbReference>
<dbReference type="EMBL" id="JACEGC010000073">
    <property type="protein sequence ID" value="MBC1196400.1"/>
    <property type="molecule type" value="Genomic_DNA"/>
</dbReference>
<dbReference type="AlphaFoldDB" id="A0A841V5X9"/>
<dbReference type="Gene3D" id="2.150.10.10">
    <property type="entry name" value="Serralysin-like metalloprotease, C-terminal"/>
    <property type="match status" value="1"/>
</dbReference>
<dbReference type="PROSITE" id="PS00330">
    <property type="entry name" value="HEMOLYSIN_CALCIUM"/>
    <property type="match status" value="1"/>
</dbReference>
<proteinExistence type="predicted"/>
<dbReference type="SUPFAM" id="SSF51120">
    <property type="entry name" value="beta-Roll"/>
    <property type="match status" value="1"/>
</dbReference>
<evidence type="ECO:0000313" key="1">
    <source>
        <dbReference type="EMBL" id="MBC1196400.1"/>
    </source>
</evidence>
<evidence type="ECO:0000313" key="2">
    <source>
        <dbReference type="Proteomes" id="UP000525432"/>
    </source>
</evidence>
<comment type="caution">
    <text evidence="1">The sequence shown here is derived from an EMBL/GenBank/DDBJ whole genome shotgun (WGS) entry which is preliminary data.</text>
</comment>
<reference evidence="1 2" key="1">
    <citation type="submission" date="2020-07" db="EMBL/GenBank/DDBJ databases">
        <title>Genomes of two Microcystis aeruginosa (Cyanobacteria) strains from Florida (USA) with disparate toxicogenic potential.</title>
        <authorList>
            <person name="Lefler F.W."/>
            <person name="Barbosa M."/>
            <person name="Berthold D.E."/>
            <person name="Laughinghouse H.D. IV."/>
        </authorList>
    </citation>
    <scope>NUCLEOTIDE SEQUENCE [LARGE SCALE GENOMIC DNA]</scope>
    <source>
        <strain evidence="1 2">BLCCF158</strain>
    </source>
</reference>
<feature type="non-terminal residue" evidence="1">
    <location>
        <position position="53"/>
    </location>
</feature>
<dbReference type="Proteomes" id="UP000525432">
    <property type="component" value="Unassembled WGS sequence"/>
</dbReference>
<dbReference type="InterPro" id="IPR001343">
    <property type="entry name" value="Hemolysn_Ca-bd"/>
</dbReference>
<dbReference type="InterPro" id="IPR018511">
    <property type="entry name" value="Hemolysin-typ_Ca-bd_CS"/>
</dbReference>
<sequence length="53" mass="5296">MPLVTGNGLNNTITPSSASAGVTGWYLGLAGNDTIYGYDGNDSINGGAGDDFI</sequence>
<dbReference type="GO" id="GO:0005509">
    <property type="term" value="F:calcium ion binding"/>
    <property type="evidence" value="ECO:0007669"/>
    <property type="project" value="InterPro"/>
</dbReference>
<dbReference type="Pfam" id="PF00353">
    <property type="entry name" value="HemolysinCabind"/>
    <property type="match status" value="1"/>
</dbReference>
<protein>
    <submittedName>
        <fullName evidence="1">Calcium-binding protein</fullName>
    </submittedName>
</protein>
<gene>
    <name evidence="1" type="ORF">H0901_14330</name>
</gene>
<name>A0A841V5X9_MICAE</name>
<organism evidence="1 2">
    <name type="scientific">Microcystis aeruginosa BLCC-F158</name>
    <dbReference type="NCBI Taxonomy" id="2755316"/>
    <lineage>
        <taxon>Bacteria</taxon>
        <taxon>Bacillati</taxon>
        <taxon>Cyanobacteriota</taxon>
        <taxon>Cyanophyceae</taxon>
        <taxon>Oscillatoriophycideae</taxon>
        <taxon>Chroococcales</taxon>
        <taxon>Microcystaceae</taxon>
        <taxon>Microcystis</taxon>
    </lineage>
</organism>